<dbReference type="RefSeq" id="WP_117892506.1">
    <property type="nucleotide sequence ID" value="NZ_CABJCV010000001.1"/>
</dbReference>
<sequence length="136" mass="15344">MTSKSLAAFLQPKQVRNKEVVISDRFLGEDGEPVPFEIRPILTDEAQEMMKRNIKSKKDGSQDFDNSGYQADMIAAAVVFPDLKNAELQKAYGVLGERELLMRMLLIGEYTQLRNAVFELAGIYDDLNAKIEEAKN</sequence>
<dbReference type="InterPro" id="IPR038559">
    <property type="entry name" value="XkdN-like_sf"/>
</dbReference>
<dbReference type="GeneID" id="83013964"/>
<dbReference type="Proteomes" id="UP000284178">
    <property type="component" value="Unassembled WGS sequence"/>
</dbReference>
<organism evidence="1 2">
    <name type="scientific">Holdemania filiformis</name>
    <dbReference type="NCBI Taxonomy" id="61171"/>
    <lineage>
        <taxon>Bacteria</taxon>
        <taxon>Bacillati</taxon>
        <taxon>Bacillota</taxon>
        <taxon>Erysipelotrichia</taxon>
        <taxon>Erysipelotrichales</taxon>
        <taxon>Erysipelotrichaceae</taxon>
        <taxon>Holdemania</taxon>
    </lineage>
</organism>
<dbReference type="Pfam" id="PF08890">
    <property type="entry name" value="Phage_TAC_5"/>
    <property type="match status" value="1"/>
</dbReference>
<gene>
    <name evidence="1" type="ORF">DWY25_00875</name>
</gene>
<accession>A0A412G6H0</accession>
<dbReference type="InterPro" id="IPR014986">
    <property type="entry name" value="XkdN-like"/>
</dbReference>
<evidence type="ECO:0000313" key="1">
    <source>
        <dbReference type="EMBL" id="RGR76878.1"/>
    </source>
</evidence>
<protein>
    <submittedName>
        <fullName evidence="1">Phage portal protein</fullName>
    </submittedName>
</protein>
<dbReference type="AlphaFoldDB" id="A0A412G6H0"/>
<keyword evidence="2" id="KW-1185">Reference proteome</keyword>
<name>A0A412G6H0_9FIRM</name>
<proteinExistence type="predicted"/>
<evidence type="ECO:0000313" key="2">
    <source>
        <dbReference type="Proteomes" id="UP000284178"/>
    </source>
</evidence>
<comment type="caution">
    <text evidence="1">The sequence shown here is derived from an EMBL/GenBank/DDBJ whole genome shotgun (WGS) entry which is preliminary data.</text>
</comment>
<reference evidence="1 2" key="1">
    <citation type="submission" date="2018-08" db="EMBL/GenBank/DDBJ databases">
        <title>A genome reference for cultivated species of the human gut microbiota.</title>
        <authorList>
            <person name="Zou Y."/>
            <person name="Xue W."/>
            <person name="Luo G."/>
        </authorList>
    </citation>
    <scope>NUCLEOTIDE SEQUENCE [LARGE SCALE GENOMIC DNA]</scope>
    <source>
        <strain evidence="1 2">AF24-29</strain>
    </source>
</reference>
<dbReference type="EMBL" id="QRUP01000001">
    <property type="protein sequence ID" value="RGR76878.1"/>
    <property type="molecule type" value="Genomic_DNA"/>
</dbReference>
<dbReference type="Gene3D" id="3.30.2220.30">
    <property type="match status" value="1"/>
</dbReference>